<reference evidence="2 3" key="1">
    <citation type="journal article" date="2017" name="Genome Biol.">
        <title>New reference genome sequences of hot pepper reveal the massive evolution of plant disease-resistance genes by retroduplication.</title>
        <authorList>
            <person name="Kim S."/>
            <person name="Park J."/>
            <person name="Yeom S.I."/>
            <person name="Kim Y.M."/>
            <person name="Seo E."/>
            <person name="Kim K.T."/>
            <person name="Kim M.S."/>
            <person name="Lee J.M."/>
            <person name="Cheong K."/>
            <person name="Shin H.S."/>
            <person name="Kim S.B."/>
            <person name="Han K."/>
            <person name="Lee J."/>
            <person name="Park M."/>
            <person name="Lee H.A."/>
            <person name="Lee H.Y."/>
            <person name="Lee Y."/>
            <person name="Oh S."/>
            <person name="Lee J.H."/>
            <person name="Choi E."/>
            <person name="Choi E."/>
            <person name="Lee S.E."/>
            <person name="Jeon J."/>
            <person name="Kim H."/>
            <person name="Choi G."/>
            <person name="Song H."/>
            <person name="Lee J."/>
            <person name="Lee S.C."/>
            <person name="Kwon J.K."/>
            <person name="Lee H.Y."/>
            <person name="Koo N."/>
            <person name="Hong Y."/>
            <person name="Kim R.W."/>
            <person name="Kang W.H."/>
            <person name="Huh J.H."/>
            <person name="Kang B.C."/>
            <person name="Yang T.J."/>
            <person name="Lee Y.H."/>
            <person name="Bennetzen J.L."/>
            <person name="Choi D."/>
        </authorList>
    </citation>
    <scope>NUCLEOTIDE SEQUENCE [LARGE SCALE GENOMIC DNA]</scope>
    <source>
        <strain evidence="3">cv. PBC81</strain>
    </source>
</reference>
<comment type="caution">
    <text evidence="2">The sequence shown here is derived from an EMBL/GenBank/DDBJ whole genome shotgun (WGS) entry which is preliminary data.</text>
</comment>
<accession>A0A2G2X654</accession>
<sequence length="124" mass="13359">MQLRLEEEEDAKAALLIRIQKLTKLILVSSKNSIPGCRFSSSDDKLNGYVPINSKNQRDASPETSDFNHGRSSSKLNDDISQAGNVLINSTQAGEIVNGSKLSIVFSSLRTGARANGDPKAPKS</sequence>
<dbReference type="EMBL" id="MLFT02000003">
    <property type="protein sequence ID" value="PHT52956.1"/>
    <property type="molecule type" value="Genomic_DNA"/>
</dbReference>
<reference evidence="3" key="2">
    <citation type="journal article" date="2017" name="J. Anim. Genet.">
        <title>Multiple reference genome sequences of hot pepper reveal the massive evolution of plant disease resistance genes by retroduplication.</title>
        <authorList>
            <person name="Kim S."/>
            <person name="Park J."/>
            <person name="Yeom S.-I."/>
            <person name="Kim Y.-M."/>
            <person name="Seo E."/>
            <person name="Kim K.-T."/>
            <person name="Kim M.-S."/>
            <person name="Lee J.M."/>
            <person name="Cheong K."/>
            <person name="Shin H.-S."/>
            <person name="Kim S.-B."/>
            <person name="Han K."/>
            <person name="Lee J."/>
            <person name="Park M."/>
            <person name="Lee H.-A."/>
            <person name="Lee H.-Y."/>
            <person name="Lee Y."/>
            <person name="Oh S."/>
            <person name="Lee J.H."/>
            <person name="Choi E."/>
            <person name="Choi E."/>
            <person name="Lee S.E."/>
            <person name="Jeon J."/>
            <person name="Kim H."/>
            <person name="Choi G."/>
            <person name="Song H."/>
            <person name="Lee J."/>
            <person name="Lee S.-C."/>
            <person name="Kwon J.-K."/>
            <person name="Lee H.-Y."/>
            <person name="Koo N."/>
            <person name="Hong Y."/>
            <person name="Kim R.W."/>
            <person name="Kang W.-H."/>
            <person name="Huh J.H."/>
            <person name="Kang B.-C."/>
            <person name="Yang T.-J."/>
            <person name="Lee Y.-H."/>
            <person name="Bennetzen J.L."/>
            <person name="Choi D."/>
        </authorList>
    </citation>
    <scope>NUCLEOTIDE SEQUENCE [LARGE SCALE GENOMIC DNA]</scope>
    <source>
        <strain evidence="3">cv. PBC81</strain>
    </source>
</reference>
<evidence type="ECO:0000313" key="3">
    <source>
        <dbReference type="Proteomes" id="UP000224567"/>
    </source>
</evidence>
<evidence type="ECO:0000313" key="2">
    <source>
        <dbReference type="EMBL" id="PHT52956.1"/>
    </source>
</evidence>
<evidence type="ECO:0000256" key="1">
    <source>
        <dbReference type="SAM" id="MobiDB-lite"/>
    </source>
</evidence>
<dbReference type="Proteomes" id="UP000224567">
    <property type="component" value="Unassembled WGS sequence"/>
</dbReference>
<organism evidence="2 3">
    <name type="scientific">Capsicum baccatum</name>
    <name type="common">Peruvian pepper</name>
    <dbReference type="NCBI Taxonomy" id="33114"/>
    <lineage>
        <taxon>Eukaryota</taxon>
        <taxon>Viridiplantae</taxon>
        <taxon>Streptophyta</taxon>
        <taxon>Embryophyta</taxon>
        <taxon>Tracheophyta</taxon>
        <taxon>Spermatophyta</taxon>
        <taxon>Magnoliopsida</taxon>
        <taxon>eudicotyledons</taxon>
        <taxon>Gunneridae</taxon>
        <taxon>Pentapetalae</taxon>
        <taxon>asterids</taxon>
        <taxon>lamiids</taxon>
        <taxon>Solanales</taxon>
        <taxon>Solanaceae</taxon>
        <taxon>Solanoideae</taxon>
        <taxon>Capsiceae</taxon>
        <taxon>Capsicum</taxon>
    </lineage>
</organism>
<proteinExistence type="predicted"/>
<dbReference type="OrthoDB" id="3176171at2759"/>
<protein>
    <submittedName>
        <fullName evidence="2">Uncharacterized protein</fullName>
    </submittedName>
</protein>
<name>A0A2G2X654_CAPBA</name>
<feature type="compositionally biased region" description="Basic and acidic residues" evidence="1">
    <location>
        <begin position="56"/>
        <end position="69"/>
    </location>
</feature>
<dbReference type="AlphaFoldDB" id="A0A2G2X654"/>
<dbReference type="STRING" id="33114.A0A2G2X654"/>
<keyword evidence="3" id="KW-1185">Reference proteome</keyword>
<gene>
    <name evidence="2" type="ORF">CQW23_07418</name>
</gene>
<feature type="region of interest" description="Disordered" evidence="1">
    <location>
        <begin position="33"/>
        <end position="78"/>
    </location>
</feature>